<proteinExistence type="predicted"/>
<sequence>MENQLWRTTSVLRSTSRKRLRTRLAKGQVVRARRGVYADGPIEDLDALRALLLCLPSEAMLSRHTAARLHGFGVLPEGAVHVQLPPEIPRPRLPGVVVHHSAVPVEPVLVRGLPCAPAPRCAVDLARTVRRLDALPVLDAVLRAGVVSRDGLVEEVLSHGGLPGVRQARSLVPLADGRAECRQESQLRLVLIDGGLPVPEPQVWVLDEDGAGRYRLDLGYRRRRIGIEYDGLSHLDRERLRYDRDRANWLASEGWTMRHFTDRDLYRRPAHIVTTIRALLP</sequence>
<feature type="domain" description="DUF559" evidence="1">
    <location>
        <begin position="212"/>
        <end position="278"/>
    </location>
</feature>
<reference evidence="3" key="1">
    <citation type="submission" date="2016-06" db="EMBL/GenBank/DDBJ databases">
        <authorList>
            <person name="Varghese N."/>
            <person name="Submissions Spin"/>
        </authorList>
    </citation>
    <scope>NUCLEOTIDE SEQUENCE [LARGE SCALE GENOMIC DNA]</scope>
    <source>
        <strain evidence="3">DSM 43168</strain>
    </source>
</reference>
<dbReference type="InterPro" id="IPR011335">
    <property type="entry name" value="Restrct_endonuc-II-like"/>
</dbReference>
<dbReference type="Gene3D" id="3.40.960.10">
    <property type="entry name" value="VSR Endonuclease"/>
    <property type="match status" value="1"/>
</dbReference>
<dbReference type="SUPFAM" id="SSF52980">
    <property type="entry name" value="Restriction endonuclease-like"/>
    <property type="match status" value="1"/>
</dbReference>
<accession>A0A1C5A3U2</accession>
<dbReference type="RefSeq" id="WP_074476599.1">
    <property type="nucleotide sequence ID" value="NZ_FMCT01000011.1"/>
</dbReference>
<evidence type="ECO:0000313" key="2">
    <source>
        <dbReference type="EMBL" id="SCF39868.1"/>
    </source>
</evidence>
<dbReference type="Proteomes" id="UP000183585">
    <property type="component" value="Unassembled WGS sequence"/>
</dbReference>
<keyword evidence="3" id="KW-1185">Reference proteome</keyword>
<name>A0A1C5A3U2_9ACTN</name>
<dbReference type="InterPro" id="IPR007569">
    <property type="entry name" value="DUF559"/>
</dbReference>
<evidence type="ECO:0000313" key="3">
    <source>
        <dbReference type="Proteomes" id="UP000183585"/>
    </source>
</evidence>
<evidence type="ECO:0000259" key="1">
    <source>
        <dbReference type="Pfam" id="PF04480"/>
    </source>
</evidence>
<dbReference type="Pfam" id="PF04480">
    <property type="entry name" value="DUF559"/>
    <property type="match status" value="1"/>
</dbReference>
<protein>
    <recommendedName>
        <fullName evidence="1">DUF559 domain-containing protein</fullName>
    </recommendedName>
</protein>
<dbReference type="EMBL" id="FMCT01000011">
    <property type="protein sequence ID" value="SCF39868.1"/>
    <property type="molecule type" value="Genomic_DNA"/>
</dbReference>
<gene>
    <name evidence="2" type="ORF">GA0070563_11176</name>
</gene>
<organism evidence="2 3">
    <name type="scientific">Micromonospora carbonacea</name>
    <dbReference type="NCBI Taxonomy" id="47853"/>
    <lineage>
        <taxon>Bacteria</taxon>
        <taxon>Bacillati</taxon>
        <taxon>Actinomycetota</taxon>
        <taxon>Actinomycetes</taxon>
        <taxon>Micromonosporales</taxon>
        <taxon>Micromonosporaceae</taxon>
        <taxon>Micromonospora</taxon>
    </lineage>
</organism>
<dbReference type="AlphaFoldDB" id="A0A1C5A3U2"/>